<dbReference type="SUPFAM" id="SSF140931">
    <property type="entry name" value="Fic-like"/>
    <property type="match status" value="1"/>
</dbReference>
<dbReference type="Gene3D" id="1.10.3290.10">
    <property type="entry name" value="Fido-like domain"/>
    <property type="match status" value="1"/>
</dbReference>
<evidence type="ECO:0000256" key="1">
    <source>
        <dbReference type="PIRSR" id="PIRSR640198-1"/>
    </source>
</evidence>
<dbReference type="InterPro" id="IPR040198">
    <property type="entry name" value="Fido_containing"/>
</dbReference>
<dbReference type="PANTHER" id="PTHR13504:SF33">
    <property type="entry name" value="FIC FAMILY PROTEIN"/>
    <property type="match status" value="1"/>
</dbReference>
<evidence type="ECO:0000313" key="4">
    <source>
        <dbReference type="EMBL" id="QXI28023.1"/>
    </source>
</evidence>
<evidence type="ECO:0000256" key="2">
    <source>
        <dbReference type="PIRSR" id="PIRSR640198-2"/>
    </source>
</evidence>
<keyword evidence="5" id="KW-1185">Reference proteome</keyword>
<evidence type="ECO:0000259" key="3">
    <source>
        <dbReference type="PROSITE" id="PS51459"/>
    </source>
</evidence>
<dbReference type="GO" id="GO:0005524">
    <property type="term" value="F:ATP binding"/>
    <property type="evidence" value="ECO:0007669"/>
    <property type="project" value="UniProtKB-KW"/>
</dbReference>
<dbReference type="InterPro" id="IPR025230">
    <property type="entry name" value="DUF4172"/>
</dbReference>
<dbReference type="PANTHER" id="PTHR13504">
    <property type="entry name" value="FIDO DOMAIN-CONTAINING PROTEIN DDB_G0283145"/>
    <property type="match status" value="1"/>
</dbReference>
<feature type="binding site" evidence="2">
    <location>
        <begin position="214"/>
        <end position="221"/>
    </location>
    <ligand>
        <name>ATP</name>
        <dbReference type="ChEBI" id="CHEBI:30616"/>
    </ligand>
</feature>
<reference evidence="4 5" key="2">
    <citation type="journal article" date="2021" name="Microorganisms">
        <title>The Ever-Expanding Pseudomonas Genus: Description of 43 New Species and Partition of the Pseudomonas putida Group.</title>
        <authorList>
            <person name="Girard L."/>
            <person name="Lood C."/>
            <person name="Hofte M."/>
            <person name="Vandamme P."/>
            <person name="Rokni-Zadeh H."/>
            <person name="van Noort V."/>
            <person name="Lavigne R."/>
            <person name="De Mot R."/>
        </authorList>
    </citation>
    <scope>NUCLEOTIDE SEQUENCE [LARGE SCALE GENOMIC DNA]</scope>
    <source>
        <strain evidence="4 5">RW8P3</strain>
    </source>
</reference>
<reference evidence="4 5" key="1">
    <citation type="journal article" date="2020" name="Microorganisms">
        <title>Reliable Identification of Environmental Pseudomonas Isolates Using the rpoD Gene.</title>
        <authorList>
            <consortium name="The Broad Institute Genome Sequencing Platform"/>
            <person name="Girard L."/>
            <person name="Lood C."/>
            <person name="Rokni-Zadeh H."/>
            <person name="van Noort V."/>
            <person name="Lavigne R."/>
            <person name="De Mot R."/>
        </authorList>
    </citation>
    <scope>NUCLEOTIDE SEQUENCE [LARGE SCALE GENOMIC DNA]</scope>
    <source>
        <strain evidence="4 5">RW8P3</strain>
    </source>
</reference>
<keyword evidence="2" id="KW-0547">Nucleotide-binding</keyword>
<organism evidence="4 5">
    <name type="scientific">Pseudomonas vanderleydeniana</name>
    <dbReference type="NCBI Taxonomy" id="2745495"/>
    <lineage>
        <taxon>Bacteria</taxon>
        <taxon>Pseudomonadati</taxon>
        <taxon>Pseudomonadota</taxon>
        <taxon>Gammaproteobacteria</taxon>
        <taxon>Pseudomonadales</taxon>
        <taxon>Pseudomonadaceae</taxon>
        <taxon>Pseudomonas</taxon>
    </lineage>
</organism>
<gene>
    <name evidence="4" type="ORF">HU752_029775</name>
</gene>
<dbReference type="InterPro" id="IPR036390">
    <property type="entry name" value="WH_DNA-bd_sf"/>
</dbReference>
<dbReference type="SUPFAM" id="SSF46785">
    <property type="entry name" value="Winged helix' DNA-binding domain"/>
    <property type="match status" value="1"/>
</dbReference>
<evidence type="ECO:0000313" key="5">
    <source>
        <dbReference type="Proteomes" id="UP000634530"/>
    </source>
</evidence>
<dbReference type="RefSeq" id="WP_186685386.1">
    <property type="nucleotide sequence ID" value="NZ_CP077093.1"/>
</dbReference>
<feature type="binding site" evidence="2">
    <location>
        <begin position="252"/>
        <end position="253"/>
    </location>
    <ligand>
        <name>ATP</name>
        <dbReference type="ChEBI" id="CHEBI:30616"/>
    </ligand>
</feature>
<dbReference type="InterPro" id="IPR036388">
    <property type="entry name" value="WH-like_DNA-bd_sf"/>
</dbReference>
<dbReference type="Pfam" id="PF02661">
    <property type="entry name" value="Fic"/>
    <property type="match status" value="1"/>
</dbReference>
<dbReference type="AlphaFoldDB" id="A0A9E6PKA6"/>
<feature type="active site" evidence="1">
    <location>
        <position position="210"/>
    </location>
</feature>
<dbReference type="InterPro" id="IPR003812">
    <property type="entry name" value="Fido"/>
</dbReference>
<dbReference type="EMBL" id="CP077093">
    <property type="protein sequence ID" value="QXI28023.1"/>
    <property type="molecule type" value="Genomic_DNA"/>
</dbReference>
<feature type="domain" description="Fido" evidence="3">
    <location>
        <begin position="116"/>
        <end position="275"/>
    </location>
</feature>
<dbReference type="KEGG" id="pvw:HU752_029775"/>
<dbReference type="Pfam" id="PF13776">
    <property type="entry name" value="DUF4172"/>
    <property type="match status" value="1"/>
</dbReference>
<dbReference type="PROSITE" id="PS51459">
    <property type="entry name" value="FIDO"/>
    <property type="match status" value="1"/>
</dbReference>
<protein>
    <submittedName>
        <fullName evidence="4">Fic family protein</fullName>
    </submittedName>
</protein>
<dbReference type="Gene3D" id="1.10.10.10">
    <property type="entry name" value="Winged helix-like DNA-binding domain superfamily/Winged helix DNA-binding domain"/>
    <property type="match status" value="1"/>
</dbReference>
<sequence>MTELPYWIWQQPDWPNFTWKADVLATRLQACAEAQGRLLGMASAIDGDSSAQNELDALLQNIITSSAIEGEQLNAGSVRSSLARRLGLAADHQVSPRSEGLAELLLDATQHHEHPLSLERLLHWHTLLFPGNEGNLAPRINVGRIRGNEPMQVVSGRLDRPVVHFEAPPRNRLDQELATFIHWFNSSQTDNTLHPLLRAAITHFWFVTLHPFDDGNGRLTRSLTDLALAQSEQQAIRFYAMSASILEDRKGYYQILESTQKGLMDITAWLQWFLQTLLRSLEQAQQRIDRVLIKARYWQQHRQHQLSTEQLKVLNRLLDGGDKGFANGINAAQYQEVAKVSKATATRHLADLLEKRCLVRLPGGGRSTRYQIPGLLATDQVNQQCE</sequence>
<dbReference type="InterPro" id="IPR036597">
    <property type="entry name" value="Fido-like_dom_sf"/>
</dbReference>
<dbReference type="Proteomes" id="UP000634530">
    <property type="component" value="Chromosome"/>
</dbReference>
<name>A0A9E6PKA6_9PSED</name>
<accession>A0A9E6PKA6</accession>
<proteinExistence type="predicted"/>
<keyword evidence="2" id="KW-0067">ATP-binding</keyword>